<keyword evidence="3" id="KW-1185">Reference proteome</keyword>
<evidence type="ECO:0000313" key="2">
    <source>
        <dbReference type="EMBL" id="MDT3766534.1"/>
    </source>
</evidence>
<accession>A0ABU3I827</accession>
<dbReference type="Proteomes" id="UP001247542">
    <property type="component" value="Unassembled WGS sequence"/>
</dbReference>
<proteinExistence type="predicted"/>
<comment type="caution">
    <text evidence="2">The sequence shown here is derived from an EMBL/GenBank/DDBJ whole genome shotgun (WGS) entry which is preliminary data.</text>
</comment>
<feature type="transmembrane region" description="Helical" evidence="1">
    <location>
        <begin position="12"/>
        <end position="34"/>
    </location>
</feature>
<sequence length="73" mass="8165">MGKKKKTSHGDILTWLGIGLLCIASIADVLIIFTDNYTRNLLLTVPLWFAGFACFVLIGQQENKKKKQRKAGK</sequence>
<evidence type="ECO:0000256" key="1">
    <source>
        <dbReference type="SAM" id="Phobius"/>
    </source>
</evidence>
<dbReference type="EMBL" id="JASXSX010000001">
    <property type="protein sequence ID" value="MDT3766534.1"/>
    <property type="molecule type" value="Genomic_DNA"/>
</dbReference>
<keyword evidence="1" id="KW-1133">Transmembrane helix</keyword>
<gene>
    <name evidence="2" type="ORF">QS713_00395</name>
</gene>
<evidence type="ECO:0000313" key="3">
    <source>
        <dbReference type="Proteomes" id="UP001247542"/>
    </source>
</evidence>
<feature type="transmembrane region" description="Helical" evidence="1">
    <location>
        <begin position="40"/>
        <end position="59"/>
    </location>
</feature>
<organism evidence="2 3">
    <name type="scientific">Gleimia hominis</name>
    <dbReference type="NCBI Taxonomy" id="595468"/>
    <lineage>
        <taxon>Bacteria</taxon>
        <taxon>Bacillati</taxon>
        <taxon>Actinomycetota</taxon>
        <taxon>Actinomycetes</taxon>
        <taxon>Actinomycetales</taxon>
        <taxon>Actinomycetaceae</taxon>
        <taxon>Gleimia</taxon>
    </lineage>
</organism>
<keyword evidence="1" id="KW-0812">Transmembrane</keyword>
<keyword evidence="1" id="KW-0472">Membrane</keyword>
<dbReference type="RefSeq" id="WP_313271520.1">
    <property type="nucleotide sequence ID" value="NZ_JASXSX010000001.1"/>
</dbReference>
<protein>
    <submittedName>
        <fullName evidence="2">Uncharacterized protein</fullName>
    </submittedName>
</protein>
<reference evidence="2 3" key="1">
    <citation type="submission" date="2023-06" db="EMBL/GenBank/DDBJ databases">
        <title>Draft genome sequence of Gleimia hominis type strain CCUG 57540T.</title>
        <authorList>
            <person name="Salva-Serra F."/>
            <person name="Cardew S."/>
            <person name="Jensie Markopoulos S."/>
            <person name="Ohlen M."/>
            <person name="Inganas E."/>
            <person name="Svensson-Stadler L."/>
            <person name="Moore E.R.B."/>
        </authorList>
    </citation>
    <scope>NUCLEOTIDE SEQUENCE [LARGE SCALE GENOMIC DNA]</scope>
    <source>
        <strain evidence="2 3">CCUG 57540</strain>
    </source>
</reference>
<name>A0ABU3I827_9ACTO</name>